<gene>
    <name evidence="1" type="ORF">ENS06_10575</name>
</gene>
<dbReference type="EMBL" id="DSTK01000033">
    <property type="protein sequence ID" value="HFK97748.1"/>
    <property type="molecule type" value="Genomic_DNA"/>
</dbReference>
<evidence type="ECO:0000313" key="1">
    <source>
        <dbReference type="EMBL" id="HFK97748.1"/>
    </source>
</evidence>
<sequence>MNTAAELRESLARFAREVQSRFSGFYLGGGTAIMLKYQHRISTDLDFFSEKEFSFQRLINKLRKFYSIERFNILADNMDVFISGIKVSFIFFPFQNLEKLQKVHGILMASDYDLFLNKVYAGGRRIVWKDPFDAAFLWNTHRWSAERVRVDFGRKFPGQSYEIFLGALLDFEAYPSLSDSTKEILLAMKASTVS</sequence>
<reference evidence="1" key="1">
    <citation type="journal article" date="2020" name="mSystems">
        <title>Genome- and Community-Level Interaction Insights into Carbon Utilization and Element Cycling Functions of Hydrothermarchaeota in Hydrothermal Sediment.</title>
        <authorList>
            <person name="Zhou Z."/>
            <person name="Liu Y."/>
            <person name="Xu W."/>
            <person name="Pan J."/>
            <person name="Luo Z.H."/>
            <person name="Li M."/>
        </authorList>
    </citation>
    <scope>NUCLEOTIDE SEQUENCE [LARGE SCALE GENOMIC DNA]</scope>
    <source>
        <strain evidence="1">SpSt-456</strain>
    </source>
</reference>
<dbReference type="InterPro" id="IPR014942">
    <property type="entry name" value="AbiEii"/>
</dbReference>
<dbReference type="Pfam" id="PF08843">
    <property type="entry name" value="AbiEii"/>
    <property type="match status" value="1"/>
</dbReference>
<proteinExistence type="predicted"/>
<comment type="caution">
    <text evidence="1">The sequence shown here is derived from an EMBL/GenBank/DDBJ whole genome shotgun (WGS) entry which is preliminary data.</text>
</comment>
<protein>
    <recommendedName>
        <fullName evidence="2">Nucleotidyl transferase AbiEii/AbiGii toxin family protein</fullName>
    </recommendedName>
</protein>
<organism evidence="1">
    <name type="scientific">Desulfacinum infernum</name>
    <dbReference type="NCBI Taxonomy" id="35837"/>
    <lineage>
        <taxon>Bacteria</taxon>
        <taxon>Pseudomonadati</taxon>
        <taxon>Thermodesulfobacteriota</taxon>
        <taxon>Syntrophobacteria</taxon>
        <taxon>Syntrophobacterales</taxon>
        <taxon>Syntrophobacteraceae</taxon>
        <taxon>Desulfacinum</taxon>
    </lineage>
</organism>
<dbReference type="Gene3D" id="3.10.450.620">
    <property type="entry name" value="JHP933, nucleotidyltransferase-like core domain"/>
    <property type="match status" value="1"/>
</dbReference>
<dbReference type="AlphaFoldDB" id="A0A832EK56"/>
<evidence type="ECO:0008006" key="2">
    <source>
        <dbReference type="Google" id="ProtNLM"/>
    </source>
</evidence>
<accession>A0A832EK56</accession>
<name>A0A832EK56_9BACT</name>